<sequence>MSASARYYECIEDTFEEVENRLEALESDPDVTVAEGVINVTFVNRVVFVFSRQPAVEQLWLATPGGGFHFVWREDDDDWFDTKTNRAFRELLTSELAQHAGEVIAW</sequence>
<gene>
    <name evidence="3" type="primary">cyaY</name>
    <name evidence="3" type="ORF">E0F26_00865</name>
</gene>
<accession>A0ABY6Q403</accession>
<keyword evidence="4" id="KW-1185">Reference proteome</keyword>
<dbReference type="InterPro" id="IPR002908">
    <property type="entry name" value="Frataxin/CyaY"/>
</dbReference>
<evidence type="ECO:0000256" key="2">
    <source>
        <dbReference type="ARBA" id="ARBA00023004"/>
    </source>
</evidence>
<dbReference type="InterPro" id="IPR036524">
    <property type="entry name" value="Frataxin/CyaY_sf"/>
</dbReference>
<protein>
    <submittedName>
        <fullName evidence="3">Iron donor protein CyaY</fullName>
    </submittedName>
</protein>
<dbReference type="PANTHER" id="PTHR16821:SF2">
    <property type="entry name" value="FRATAXIN, MITOCHONDRIAL"/>
    <property type="match status" value="1"/>
</dbReference>
<dbReference type="SUPFAM" id="SSF55387">
    <property type="entry name" value="Frataxin/Nqo15-like"/>
    <property type="match status" value="1"/>
</dbReference>
<evidence type="ECO:0000313" key="3">
    <source>
        <dbReference type="EMBL" id="UZP73372.1"/>
    </source>
</evidence>
<reference evidence="3 4" key="1">
    <citation type="submission" date="2019-02" db="EMBL/GenBank/DDBJ databases">
        <title>Halieaceae_genomes.</title>
        <authorList>
            <person name="Li S.-H."/>
        </authorList>
    </citation>
    <scope>NUCLEOTIDE SEQUENCE [LARGE SCALE GENOMIC DNA]</scope>
    <source>
        <strain evidence="3 4">JH123</strain>
    </source>
</reference>
<dbReference type="InterPro" id="IPR020895">
    <property type="entry name" value="Frataxin_CS"/>
</dbReference>
<keyword evidence="2" id="KW-0408">Iron</keyword>
<evidence type="ECO:0000256" key="1">
    <source>
        <dbReference type="ARBA" id="ARBA00008183"/>
    </source>
</evidence>
<dbReference type="RefSeq" id="WP_279242150.1">
    <property type="nucleotide sequence ID" value="NZ_CP036501.1"/>
</dbReference>
<dbReference type="Gene3D" id="3.30.920.10">
    <property type="entry name" value="Frataxin/CyaY"/>
    <property type="match status" value="1"/>
</dbReference>
<comment type="similarity">
    <text evidence="1">Belongs to the frataxin family.</text>
</comment>
<dbReference type="Pfam" id="PF01491">
    <property type="entry name" value="Frataxin_Cyay"/>
    <property type="match status" value="1"/>
</dbReference>
<proteinExistence type="inferred from homology"/>
<dbReference type="PANTHER" id="PTHR16821">
    <property type="entry name" value="FRATAXIN"/>
    <property type="match status" value="1"/>
</dbReference>
<dbReference type="PROSITE" id="PS01344">
    <property type="entry name" value="FRATAXIN_1"/>
    <property type="match status" value="1"/>
</dbReference>
<dbReference type="NCBIfam" id="TIGR03421">
    <property type="entry name" value="FeS_CyaY"/>
    <property type="match status" value="1"/>
</dbReference>
<dbReference type="Proteomes" id="UP001317963">
    <property type="component" value="Chromosome"/>
</dbReference>
<dbReference type="PROSITE" id="PS50810">
    <property type="entry name" value="FRATAXIN_2"/>
    <property type="match status" value="1"/>
</dbReference>
<organism evidence="3 4">
    <name type="scientific">Candidatus Paraluminiphilus aquimaris</name>
    <dbReference type="NCBI Taxonomy" id="2518994"/>
    <lineage>
        <taxon>Bacteria</taxon>
        <taxon>Pseudomonadati</taxon>
        <taxon>Pseudomonadota</taxon>
        <taxon>Gammaproteobacteria</taxon>
        <taxon>Cellvibrionales</taxon>
        <taxon>Halieaceae</taxon>
        <taxon>Candidatus Paraluminiphilus</taxon>
    </lineage>
</organism>
<name>A0ABY6Q403_9GAMM</name>
<dbReference type="EMBL" id="CP036501">
    <property type="protein sequence ID" value="UZP73372.1"/>
    <property type="molecule type" value="Genomic_DNA"/>
</dbReference>
<evidence type="ECO:0000313" key="4">
    <source>
        <dbReference type="Proteomes" id="UP001317963"/>
    </source>
</evidence>
<dbReference type="SMART" id="SM01219">
    <property type="entry name" value="Frataxin_Cyay"/>
    <property type="match status" value="1"/>
</dbReference>